<dbReference type="RefSeq" id="WP_188563963.1">
    <property type="nucleotide sequence ID" value="NZ_BMED01000001.1"/>
</dbReference>
<dbReference type="AlphaFoldDB" id="A0A916X9F4"/>
<dbReference type="Proteomes" id="UP000637423">
    <property type="component" value="Unassembled WGS sequence"/>
</dbReference>
<feature type="domain" description="Glycosyltransferase subfamily 4-like N-terminal" evidence="2">
    <location>
        <begin position="15"/>
        <end position="149"/>
    </location>
</feature>
<dbReference type="InterPro" id="IPR028098">
    <property type="entry name" value="Glyco_trans_4-like_N"/>
</dbReference>
<feature type="domain" description="Glycosyl transferase family 1" evidence="1">
    <location>
        <begin position="186"/>
        <end position="346"/>
    </location>
</feature>
<organism evidence="3 4">
    <name type="scientific">Undibacterium terreum</name>
    <dbReference type="NCBI Taxonomy" id="1224302"/>
    <lineage>
        <taxon>Bacteria</taxon>
        <taxon>Pseudomonadati</taxon>
        <taxon>Pseudomonadota</taxon>
        <taxon>Betaproteobacteria</taxon>
        <taxon>Burkholderiales</taxon>
        <taxon>Oxalobacteraceae</taxon>
        <taxon>Undibacterium</taxon>
    </lineage>
</organism>
<evidence type="ECO:0000259" key="2">
    <source>
        <dbReference type="Pfam" id="PF13439"/>
    </source>
</evidence>
<proteinExistence type="predicted"/>
<comment type="caution">
    <text evidence="3">The sequence shown here is derived from an EMBL/GenBank/DDBJ whole genome shotgun (WGS) entry which is preliminary data.</text>
</comment>
<dbReference type="Gene3D" id="3.40.50.2000">
    <property type="entry name" value="Glycogen Phosphorylase B"/>
    <property type="match status" value="2"/>
</dbReference>
<dbReference type="InterPro" id="IPR001296">
    <property type="entry name" value="Glyco_trans_1"/>
</dbReference>
<dbReference type="PANTHER" id="PTHR12526">
    <property type="entry name" value="GLYCOSYLTRANSFERASE"/>
    <property type="match status" value="1"/>
</dbReference>
<dbReference type="GO" id="GO:0016757">
    <property type="term" value="F:glycosyltransferase activity"/>
    <property type="evidence" value="ECO:0007669"/>
    <property type="project" value="InterPro"/>
</dbReference>
<evidence type="ECO:0000313" key="3">
    <source>
        <dbReference type="EMBL" id="GGC57176.1"/>
    </source>
</evidence>
<name>A0A916X9F4_9BURK</name>
<dbReference type="CDD" id="cd03795">
    <property type="entry name" value="GT4_WfcD-like"/>
    <property type="match status" value="1"/>
</dbReference>
<reference evidence="3" key="2">
    <citation type="submission" date="2020-09" db="EMBL/GenBank/DDBJ databases">
        <authorList>
            <person name="Sun Q."/>
            <person name="Zhou Y."/>
        </authorList>
    </citation>
    <scope>NUCLEOTIDE SEQUENCE</scope>
    <source>
        <strain evidence="3">CGMCC 1.10998</strain>
    </source>
</reference>
<reference evidence="3" key="1">
    <citation type="journal article" date="2014" name="Int. J. Syst. Evol. Microbiol.">
        <title>Complete genome sequence of Corynebacterium casei LMG S-19264T (=DSM 44701T), isolated from a smear-ripened cheese.</title>
        <authorList>
            <consortium name="US DOE Joint Genome Institute (JGI-PGF)"/>
            <person name="Walter F."/>
            <person name="Albersmeier A."/>
            <person name="Kalinowski J."/>
            <person name="Ruckert C."/>
        </authorList>
    </citation>
    <scope>NUCLEOTIDE SEQUENCE</scope>
    <source>
        <strain evidence="3">CGMCC 1.10998</strain>
    </source>
</reference>
<gene>
    <name evidence="3" type="primary">wbpZ</name>
    <name evidence="3" type="ORF">GCM10011396_00030</name>
</gene>
<protein>
    <submittedName>
        <fullName evidence="3">Glycosyltransferase WbpZ</fullName>
    </submittedName>
</protein>
<accession>A0A916X9F4</accession>
<sequence length="381" mass="43463">MKILHFYRTYHPDTFGGVEQLIRQMAVSTTRLGVTNEVLTLTRSKEHPELEFEGHKVHRARLNFEIASTGFSWSALSRFVELAREADVIHYHFPWPFMDLAHLLGRIKKPTVVTYHSDIVRQKLLLKFYQPLKYWFLNDVDRIVATSPNYLATSPILERYKDKTEIITYGLDKSIYPQPALDTLNKWRQQLGQRFFLFVGMLRYYKGLHILLEAAANTSMPVVIVGDGPVEAELKQQARALGLNNVHFLGALPEEDKVALLTLCYAMVFPSHLRSEAFGISLLEGAMFGKPMISSEIGTGTTYINLADQTGLVVPPNDPGALRNAMQFLWNHPQRAEEMGRRAYERYQALFTSEQMARGYVGLYQRVMENSAGRMAQLSSV</sequence>
<dbReference type="Pfam" id="PF13439">
    <property type="entry name" value="Glyco_transf_4"/>
    <property type="match status" value="1"/>
</dbReference>
<evidence type="ECO:0000259" key="1">
    <source>
        <dbReference type="Pfam" id="PF00534"/>
    </source>
</evidence>
<dbReference type="EMBL" id="BMED01000001">
    <property type="protein sequence ID" value="GGC57176.1"/>
    <property type="molecule type" value="Genomic_DNA"/>
</dbReference>
<dbReference type="PANTHER" id="PTHR12526:SF627">
    <property type="entry name" value="D-RHAMNOSYLTRANSFERASE WBPZ"/>
    <property type="match status" value="1"/>
</dbReference>
<evidence type="ECO:0000313" key="4">
    <source>
        <dbReference type="Proteomes" id="UP000637423"/>
    </source>
</evidence>
<dbReference type="Pfam" id="PF00534">
    <property type="entry name" value="Glycos_transf_1"/>
    <property type="match status" value="1"/>
</dbReference>
<dbReference type="SUPFAM" id="SSF53756">
    <property type="entry name" value="UDP-Glycosyltransferase/glycogen phosphorylase"/>
    <property type="match status" value="1"/>
</dbReference>
<keyword evidence="4" id="KW-1185">Reference proteome</keyword>